<evidence type="ECO:0000313" key="1">
    <source>
        <dbReference type="EMBL" id="QCQ84728.1"/>
    </source>
</evidence>
<dbReference type="Proteomes" id="UP000322494">
    <property type="component" value="Segment"/>
</dbReference>
<proteinExistence type="predicted"/>
<sequence>MTGTHYTSIYGCVRATNACARLLYLICVPLSHSLVSDQKCGTLSPTLTTHKLLWSLVFRGHSKPSKKYEPRL</sequence>
<organism evidence="1">
    <name type="scientific">Blackfly microvirus SF02</name>
    <dbReference type="NCBI Taxonomy" id="2576452"/>
    <lineage>
        <taxon>Viruses</taxon>
        <taxon>Monodnaviria</taxon>
        <taxon>Sangervirae</taxon>
        <taxon>Phixviricota</taxon>
        <taxon>Malgrandaviricetes</taxon>
        <taxon>Petitvirales</taxon>
        <taxon>Microviridae</taxon>
        <taxon>Microvirus</taxon>
    </lineage>
</organism>
<reference evidence="1" key="1">
    <citation type="submission" date="2018-12" db="EMBL/GenBank/DDBJ databases">
        <title>Singled stranded DNA viruses identified in blackflies (Austrosimulium ungulatum) sampled in New Zealand.</title>
        <authorList>
            <person name="Kraberger S."/>
            <person name="Fontenele R.S."/>
            <person name="Schmidlin K."/>
            <person name="Walters M."/>
            <person name="Varsani A."/>
        </authorList>
    </citation>
    <scope>NUCLEOTIDE SEQUENCE [LARGE SCALE GENOMIC DNA]</scope>
    <source>
        <strain evidence="1">067</strain>
    </source>
</reference>
<protein>
    <submittedName>
        <fullName evidence="1">Uncharacterized protein</fullName>
    </submittedName>
</protein>
<name>A0A4P8PJU8_9VIRU</name>
<dbReference type="EMBL" id="MK249157">
    <property type="protein sequence ID" value="QCQ84728.1"/>
    <property type="molecule type" value="Genomic_DNA"/>
</dbReference>
<accession>A0A4P8PJU8</accession>